<dbReference type="HOGENOM" id="CLU_025027_0_0_1"/>
<reference evidence="5" key="1">
    <citation type="journal article" date="2010" name="Genome Biol.">
        <title>Genome sequence of the necrotrophic plant pathogen Pythium ultimum reveals original pathogenicity mechanisms and effector repertoire.</title>
        <authorList>
            <person name="Levesque C.A."/>
            <person name="Brouwer H."/>
            <person name="Cano L."/>
            <person name="Hamilton J.P."/>
            <person name="Holt C."/>
            <person name="Huitema E."/>
            <person name="Raffaele S."/>
            <person name="Robideau G.P."/>
            <person name="Thines M."/>
            <person name="Win J."/>
            <person name="Zerillo M.M."/>
            <person name="Beakes G.W."/>
            <person name="Boore J.L."/>
            <person name="Busam D."/>
            <person name="Dumas B."/>
            <person name="Ferriera S."/>
            <person name="Fuerstenberg S.I."/>
            <person name="Gachon C.M."/>
            <person name="Gaulin E."/>
            <person name="Govers F."/>
            <person name="Grenville-Briggs L."/>
            <person name="Horner N."/>
            <person name="Hostetler J."/>
            <person name="Jiang R.H."/>
            <person name="Johnson J."/>
            <person name="Krajaejun T."/>
            <person name="Lin H."/>
            <person name="Meijer H.J."/>
            <person name="Moore B."/>
            <person name="Morris P."/>
            <person name="Phuntmart V."/>
            <person name="Puiu D."/>
            <person name="Shetty J."/>
            <person name="Stajich J.E."/>
            <person name="Tripathy S."/>
            <person name="Wawra S."/>
            <person name="van West P."/>
            <person name="Whitty B.R."/>
            <person name="Coutinho P.M."/>
            <person name="Henrissat B."/>
            <person name="Martin F."/>
            <person name="Thomas P.D."/>
            <person name="Tyler B.M."/>
            <person name="De Vries R.P."/>
            <person name="Kamoun S."/>
            <person name="Yandell M."/>
            <person name="Tisserat N."/>
            <person name="Buell C.R."/>
        </authorList>
    </citation>
    <scope>NUCLEOTIDE SEQUENCE</scope>
    <source>
        <strain evidence="5">DAOM:BR144</strain>
    </source>
</reference>
<dbReference type="GO" id="GO:0004531">
    <property type="term" value="F:deoxyribonuclease II activity"/>
    <property type="evidence" value="ECO:0007669"/>
    <property type="project" value="InterPro"/>
</dbReference>
<dbReference type="VEuPathDB" id="FungiDB:PYU1_G006080"/>
<feature type="signal peptide" evidence="3">
    <location>
        <begin position="1"/>
        <end position="23"/>
    </location>
</feature>
<dbReference type="InterPro" id="IPR004947">
    <property type="entry name" value="DNase_II"/>
</dbReference>
<reference evidence="5" key="2">
    <citation type="submission" date="2010-04" db="EMBL/GenBank/DDBJ databases">
        <authorList>
            <person name="Buell R."/>
            <person name="Hamilton J."/>
            <person name="Hostetler J."/>
        </authorList>
    </citation>
    <scope>NUCLEOTIDE SEQUENCE [LARGE SCALE GENOMIC DNA]</scope>
    <source>
        <strain evidence="5">DAOM:BR144</strain>
    </source>
</reference>
<evidence type="ECO:0000256" key="2">
    <source>
        <dbReference type="ARBA" id="ARBA00022801"/>
    </source>
</evidence>
<keyword evidence="2" id="KW-0378">Hydrolase</keyword>
<dbReference type="EMBL" id="GL376625">
    <property type="status" value="NOT_ANNOTATED_CDS"/>
    <property type="molecule type" value="Genomic_DNA"/>
</dbReference>
<dbReference type="PANTHER" id="PTHR10858">
    <property type="entry name" value="DEOXYRIBONUCLEASE II"/>
    <property type="match status" value="1"/>
</dbReference>
<sequence>MRRQVCSLVRAAALLLLLHSVQAIAGNNVSGIYARDGLGHPVAWWAMLKLPMHVRDNSTVLFSPFSRVRATPCDCAPPACENAPTASLNVTDRASGLCYLYADASRPYFQHFRSLGYDCLGQGGNDPLSHTLRQMKRSGAKTNSEEHSPPYWAIFNDQLNGIAQNYHPPDGTRQAPSSGVCSGGDAFSAHAKGALAFEATTGGFFLQTSTPNFPDPTLYTSEDSGAFVALGCQVDNNVQYAQHMLAMSLDMDQLRLLGGNLQTARLCSGNFYRSKTESTDLHELLASKNLYDDGANASVNANLTELYDALLNPSLPERTQSATFTLTLQHVPASSPTKAERESAVFVPFLGEKESSLVELNSALQVEETAPPQVVEVLVKTPKESVPPWAIVAETLQSDISVASWWDSGFGIPNVCAGDDFTPTPNQFCLPKDDAHNEHILTRNGTAKYNIENLLEATWKLDGTNERLTWHLVGGSERDGNHAKWGLTTPRSGQVDAHNAYVTFADMNMEGFPCSKSCSGSQAGRGGSFFSLLQPTLHASIAQKIVSKACRCAALTGNKVAKALPQFEDARMCRFGCWRKVQQRFQAYELPRLAPNATSFWSD</sequence>
<dbReference type="Pfam" id="PF03265">
    <property type="entry name" value="DNase_II"/>
    <property type="match status" value="1"/>
</dbReference>
<dbReference type="AlphaFoldDB" id="K3WMA0"/>
<accession>K3WMA0</accession>
<evidence type="ECO:0000256" key="1">
    <source>
        <dbReference type="ARBA" id="ARBA00007527"/>
    </source>
</evidence>
<protein>
    <submittedName>
        <fullName evidence="4">Uncharacterized protein</fullName>
    </submittedName>
</protein>
<keyword evidence="3" id="KW-0732">Signal</keyword>
<name>K3WMA0_GLOUD</name>
<evidence type="ECO:0000313" key="5">
    <source>
        <dbReference type="Proteomes" id="UP000019132"/>
    </source>
</evidence>
<comment type="similarity">
    <text evidence="1">Belongs to the DNase II family.</text>
</comment>
<evidence type="ECO:0000256" key="3">
    <source>
        <dbReference type="SAM" id="SignalP"/>
    </source>
</evidence>
<dbReference type="PANTHER" id="PTHR10858:SF23">
    <property type="entry name" value="DEOXYRIBONUCLEASE II"/>
    <property type="match status" value="1"/>
</dbReference>
<dbReference type="eggNOG" id="ENOG502QRDZ">
    <property type="taxonomic scope" value="Eukaryota"/>
</dbReference>
<dbReference type="OMA" id="LRMCHRG"/>
<feature type="chain" id="PRO_5003867921" evidence="3">
    <location>
        <begin position="24"/>
        <end position="603"/>
    </location>
</feature>
<dbReference type="EnsemblProtists" id="PYU1_T006092">
    <property type="protein sequence ID" value="PYU1_T006092"/>
    <property type="gene ID" value="PYU1_G006080"/>
</dbReference>
<proteinExistence type="inferred from homology"/>
<evidence type="ECO:0000313" key="4">
    <source>
        <dbReference type="EnsemblProtists" id="PYU1_T006092"/>
    </source>
</evidence>
<dbReference type="Proteomes" id="UP000019132">
    <property type="component" value="Unassembled WGS sequence"/>
</dbReference>
<dbReference type="InParanoid" id="K3WMA0"/>
<dbReference type="STRING" id="431595.K3WMA0"/>
<keyword evidence="5" id="KW-1185">Reference proteome</keyword>
<reference evidence="4" key="3">
    <citation type="submission" date="2015-02" db="UniProtKB">
        <authorList>
            <consortium name="EnsemblProtists"/>
        </authorList>
    </citation>
    <scope>IDENTIFICATION</scope>
    <source>
        <strain evidence="4">DAOM BR144</strain>
    </source>
</reference>
<organism evidence="4 5">
    <name type="scientific">Globisporangium ultimum (strain ATCC 200006 / CBS 805.95 / DAOM BR144)</name>
    <name type="common">Pythium ultimum</name>
    <dbReference type="NCBI Taxonomy" id="431595"/>
    <lineage>
        <taxon>Eukaryota</taxon>
        <taxon>Sar</taxon>
        <taxon>Stramenopiles</taxon>
        <taxon>Oomycota</taxon>
        <taxon>Peronosporomycetes</taxon>
        <taxon>Pythiales</taxon>
        <taxon>Pythiaceae</taxon>
        <taxon>Globisporangium</taxon>
    </lineage>
</organism>